<dbReference type="EMBL" id="LNYT01000020">
    <property type="protein sequence ID" value="KTD46973.1"/>
    <property type="molecule type" value="Genomic_DNA"/>
</dbReference>
<evidence type="ECO:0000313" key="1">
    <source>
        <dbReference type="EMBL" id="KTD46973.1"/>
    </source>
</evidence>
<dbReference type="STRING" id="458.Lrub_1895"/>
<dbReference type="OrthoDB" id="5654326at2"/>
<organism evidence="1 2">
    <name type="scientific">Legionella rubrilucens</name>
    <dbReference type="NCBI Taxonomy" id="458"/>
    <lineage>
        <taxon>Bacteria</taxon>
        <taxon>Pseudomonadati</taxon>
        <taxon>Pseudomonadota</taxon>
        <taxon>Gammaproteobacteria</taxon>
        <taxon>Legionellales</taxon>
        <taxon>Legionellaceae</taxon>
        <taxon>Legionella</taxon>
    </lineage>
</organism>
<proteinExistence type="predicted"/>
<gene>
    <name evidence="1" type="ORF">Lrub_1895</name>
</gene>
<dbReference type="Proteomes" id="UP000054608">
    <property type="component" value="Unassembled WGS sequence"/>
</dbReference>
<protein>
    <submittedName>
        <fullName evidence="1">Dot/Icm T4SS effector</fullName>
    </submittedName>
</protein>
<dbReference type="AlphaFoldDB" id="A0A0W0XQJ8"/>
<name>A0A0W0XQJ8_9GAMM</name>
<sequence length="244" mass="27529">MITKEQAKQLLTNYGKALQALQDNIPRMNTPSGSFSPGRADAQIIPNLLQVLQCIATGTPYKPTDFVKGLPAMDRSGRDPQAAFVELSKQLNGPFLNYYARMHPERTQLVFELANFHHEVAQHATKILREKDTHKACTEVLAKIKDFIEKHPNVDGLQKMNAIMDKNTSSTAKLAEIIALAKDKKSDSALTKAFHETFRKRDPAVEAFYQDIAKLDIKKPRGLKDYVDLSENPHVLDKVNNKRY</sequence>
<dbReference type="RefSeq" id="WP_058531899.1">
    <property type="nucleotide sequence ID" value="NZ_CAAAIN010000002.1"/>
</dbReference>
<dbReference type="PATRIC" id="fig|458.5.peg.1977"/>
<keyword evidence="2" id="KW-1185">Reference proteome</keyword>
<evidence type="ECO:0000313" key="2">
    <source>
        <dbReference type="Proteomes" id="UP000054608"/>
    </source>
</evidence>
<accession>A0A0W0XQJ8</accession>
<reference evidence="1 2" key="1">
    <citation type="submission" date="2015-11" db="EMBL/GenBank/DDBJ databases">
        <title>Genomic analysis of 38 Legionella species identifies large and diverse effector repertoires.</title>
        <authorList>
            <person name="Burstein D."/>
            <person name="Amaro F."/>
            <person name="Zusman T."/>
            <person name="Lifshitz Z."/>
            <person name="Cohen O."/>
            <person name="Gilbert J.A."/>
            <person name="Pupko T."/>
            <person name="Shuman H.A."/>
            <person name="Segal G."/>
        </authorList>
    </citation>
    <scope>NUCLEOTIDE SEQUENCE [LARGE SCALE GENOMIC DNA]</scope>
    <source>
        <strain evidence="1 2">WA-270A-C2</strain>
    </source>
</reference>
<comment type="caution">
    <text evidence="1">The sequence shown here is derived from an EMBL/GenBank/DDBJ whole genome shotgun (WGS) entry which is preliminary data.</text>
</comment>